<dbReference type="SUPFAM" id="SSF53756">
    <property type="entry name" value="UDP-Glycosyltransferase/glycogen phosphorylase"/>
    <property type="match status" value="1"/>
</dbReference>
<dbReference type="Gene3D" id="3.40.50.2000">
    <property type="entry name" value="Glycogen Phosphorylase B"/>
    <property type="match status" value="2"/>
</dbReference>
<accession>A0A2T7W4H7</accession>
<dbReference type="GO" id="GO:0016757">
    <property type="term" value="F:glycosyltransferase activity"/>
    <property type="evidence" value="ECO:0007669"/>
    <property type="project" value="UniProtKB-KW"/>
</dbReference>
<dbReference type="Proteomes" id="UP000244649">
    <property type="component" value="Unassembled WGS sequence"/>
</dbReference>
<dbReference type="EMBL" id="QDFT01000043">
    <property type="protein sequence ID" value="PVE64533.1"/>
    <property type="molecule type" value="Genomic_DNA"/>
</dbReference>
<evidence type="ECO:0000259" key="3">
    <source>
        <dbReference type="Pfam" id="PF13579"/>
    </source>
</evidence>
<evidence type="ECO:0000256" key="2">
    <source>
        <dbReference type="ARBA" id="ARBA00022679"/>
    </source>
</evidence>
<evidence type="ECO:0000256" key="1">
    <source>
        <dbReference type="ARBA" id="ARBA00022676"/>
    </source>
</evidence>
<name>A0A2T7W4H7_MICTE</name>
<evidence type="ECO:0000313" key="5">
    <source>
        <dbReference type="Proteomes" id="UP000244649"/>
    </source>
</evidence>
<keyword evidence="1" id="KW-0328">Glycosyltransferase</keyword>
<sequence>MIPDPAPRVVAHLVDRTTGGVPVAVRSYIRTSPPAYRHVIVSPPVAGGPAPVWAGGDAAHVAWDASTPVRALRDLRGILRRGRFDVVHAHSSFPGVYARLLRPARTRVVYTPHCFAFARTDVSFVHRSVYRVIERTLAGRTTVLAACGPGERDEALGVGIAAHRALVIPNLPSLVDVHARPPRALRDGVLRLGMLGRWSPQKDPGFFVDRVASLRHALADVDVRATWIGDGSAAPGIRVTGWVGAGCVRRELDELDVYLHTAAWEGFPIAILDADAAGLPILARRIPALPDLPAALTLDEGEAALVAAVRERRFVAWSAENRRGWRAYLGHRDAHTQGDALARAWG</sequence>
<dbReference type="AlphaFoldDB" id="A0A2T7W4H7"/>
<feature type="domain" description="Glycosyltransferase subfamily 4-like N-terminal" evidence="3">
    <location>
        <begin position="19"/>
        <end position="170"/>
    </location>
</feature>
<protein>
    <recommendedName>
        <fullName evidence="3">Glycosyltransferase subfamily 4-like N-terminal domain-containing protein</fullName>
    </recommendedName>
</protein>
<dbReference type="Pfam" id="PF13692">
    <property type="entry name" value="Glyco_trans_1_4"/>
    <property type="match status" value="1"/>
</dbReference>
<organism evidence="4 5">
    <name type="scientific">Microbacterium testaceum</name>
    <name type="common">Aureobacterium testaceum</name>
    <name type="synonym">Brevibacterium testaceum</name>
    <dbReference type="NCBI Taxonomy" id="2033"/>
    <lineage>
        <taxon>Bacteria</taxon>
        <taxon>Bacillati</taxon>
        <taxon>Actinomycetota</taxon>
        <taxon>Actinomycetes</taxon>
        <taxon>Micrococcales</taxon>
        <taxon>Microbacteriaceae</taxon>
        <taxon>Microbacterium</taxon>
    </lineage>
</organism>
<gene>
    <name evidence="4" type="ORF">DC432_13485</name>
</gene>
<comment type="caution">
    <text evidence="4">The sequence shown here is derived from an EMBL/GenBank/DDBJ whole genome shotgun (WGS) entry which is preliminary data.</text>
</comment>
<proteinExistence type="predicted"/>
<dbReference type="InterPro" id="IPR028098">
    <property type="entry name" value="Glyco_trans_4-like_N"/>
</dbReference>
<keyword evidence="2" id="KW-0808">Transferase</keyword>
<dbReference type="RefSeq" id="WP_116538318.1">
    <property type="nucleotide sequence ID" value="NZ_QDFT01000043.1"/>
</dbReference>
<evidence type="ECO:0000313" key="4">
    <source>
        <dbReference type="EMBL" id="PVE64533.1"/>
    </source>
</evidence>
<dbReference type="Pfam" id="PF13579">
    <property type="entry name" value="Glyco_trans_4_4"/>
    <property type="match status" value="1"/>
</dbReference>
<reference evidence="4 5" key="1">
    <citation type="submission" date="2018-04" db="EMBL/GenBank/DDBJ databases">
        <authorList>
            <person name="Go L.Y."/>
            <person name="Mitchell J.A."/>
        </authorList>
    </citation>
    <scope>NUCLEOTIDE SEQUENCE [LARGE SCALE GENOMIC DNA]</scope>
    <source>
        <strain evidence="4 5">TPD7010</strain>
    </source>
</reference>